<organism evidence="2 3">
    <name type="scientific">Pseudomonas laurentiana</name>
    <dbReference type="NCBI Taxonomy" id="2364649"/>
    <lineage>
        <taxon>Bacteria</taxon>
        <taxon>Pseudomonadati</taxon>
        <taxon>Pseudomonadota</taxon>
        <taxon>Gammaproteobacteria</taxon>
        <taxon>Pseudomonadales</taxon>
        <taxon>Pseudomonadaceae</taxon>
        <taxon>Pseudomonas</taxon>
    </lineage>
</organism>
<evidence type="ECO:0000259" key="1">
    <source>
        <dbReference type="Pfam" id="PF20249"/>
    </source>
</evidence>
<name>A0A6I5RSL0_9PSED</name>
<reference evidence="2 3" key="1">
    <citation type="submission" date="2020-02" db="EMBL/GenBank/DDBJ databases">
        <title>Broccoli isolated Pseudomonas sp.</title>
        <authorList>
            <person name="Fujikawa T."/>
            <person name="Sawada H."/>
        </authorList>
    </citation>
    <scope>NUCLEOTIDE SEQUENCE [LARGE SCALE GENOMIC DNA]</scope>
    <source>
        <strain evidence="2 3">JCM 32154</strain>
    </source>
</reference>
<dbReference type="Proteomes" id="UP000471751">
    <property type="component" value="Unassembled WGS sequence"/>
</dbReference>
<dbReference type="EMBL" id="JAAHBT010000154">
    <property type="protein sequence ID" value="NES10709.1"/>
    <property type="molecule type" value="Genomic_DNA"/>
</dbReference>
<comment type="caution">
    <text evidence="2">The sequence shown here is derived from an EMBL/GenBank/DDBJ whole genome shotgun (WGS) entry which is preliminary data.</text>
</comment>
<accession>A0A6I5RSL0</accession>
<dbReference type="CDD" id="cd20708">
    <property type="entry name" value="MIX_IV"/>
    <property type="match status" value="1"/>
</dbReference>
<proteinExistence type="predicted"/>
<dbReference type="InterPro" id="IPR046864">
    <property type="entry name" value="VasX_N"/>
</dbReference>
<feature type="non-terminal residue" evidence="2">
    <location>
        <position position="730"/>
    </location>
</feature>
<gene>
    <name evidence="2" type="ORF">G3O07_14780</name>
</gene>
<feature type="domain" description="Toxin VasX N-terminal region" evidence="1">
    <location>
        <begin position="34"/>
        <end position="167"/>
    </location>
</feature>
<evidence type="ECO:0000313" key="2">
    <source>
        <dbReference type="EMBL" id="NES10709.1"/>
    </source>
</evidence>
<evidence type="ECO:0000313" key="3">
    <source>
        <dbReference type="Proteomes" id="UP000471751"/>
    </source>
</evidence>
<protein>
    <recommendedName>
        <fullName evidence="1">Toxin VasX N-terminal region domain-containing protein</fullName>
    </recommendedName>
</protein>
<sequence length="730" mass="81823">MSAERKAYVCQLANAERDARAHPHVDINSPVEPCQASQPEIFVVPVRYALAEEWTSHPCCDPGVVPQSHAMAARRLRCGYLYVWHHEGPLKRYAVADNGLLLEQALHDAPGRVANGTLVGLALDKHHDAWMSFTEHPIGPEQCARLSERKVRDRHMRHVDLRQVADTLQAPHCPPWEHADQVLAELLPESYLRALAIEHQRTEYAQHAEILGDQMIAAPTPASIKAYTDAMYHNQERAKAAEEYAEVSADTPPTGEWSAERWDALQVKDWLATIHAQARALYRVFACLDDELGVLRDINHEQEQVQTRHEQWTQDNTLRLSVGGFVRSLITEDAAEVAGRLRYVYHTSNDSGPGREIEFSTAQGDILLKAHQRLDELLKEERLIEQQRGHTYSSRQADEKLWAVREQIAETTAPVRAFIPIDLYNEVETLVRQYRADKVTNLAKRAGARVEEYIDLPALNTWLDRTAPAHYAQVKERHTLLYADRDLYLRRHHRATWWVDYDDNGTRAWLDRLATACLSAQCLHDKGAEQYADYVRSPDPGVLRQLFFAWSPTLEAALNSASRHSELLSALAQENRANAYEALAKVLAPLSRAVLDDIGARASHPHGEWNTLVKRLGAALLRLKGEEAMALSPTWNSLLVAIKLGSGAGVRWGMEGGKPVLRLFGDSAEALWRWAQSTGRAIGLGQPAGIFNSKVVQNSGGLIALMVLLLNSWNANSHLSQASALEGMDK</sequence>
<dbReference type="Pfam" id="PF20249">
    <property type="entry name" value="VasX_N"/>
    <property type="match status" value="1"/>
</dbReference>
<keyword evidence="3" id="KW-1185">Reference proteome</keyword>
<dbReference type="AlphaFoldDB" id="A0A6I5RSL0"/>